<organism evidence="1 2">
    <name type="scientific">Parnassius mnemosyne</name>
    <name type="common">clouded apollo</name>
    <dbReference type="NCBI Taxonomy" id="213953"/>
    <lineage>
        <taxon>Eukaryota</taxon>
        <taxon>Metazoa</taxon>
        <taxon>Ecdysozoa</taxon>
        <taxon>Arthropoda</taxon>
        <taxon>Hexapoda</taxon>
        <taxon>Insecta</taxon>
        <taxon>Pterygota</taxon>
        <taxon>Neoptera</taxon>
        <taxon>Endopterygota</taxon>
        <taxon>Lepidoptera</taxon>
        <taxon>Glossata</taxon>
        <taxon>Ditrysia</taxon>
        <taxon>Papilionoidea</taxon>
        <taxon>Papilionidae</taxon>
        <taxon>Parnassiinae</taxon>
        <taxon>Parnassini</taxon>
        <taxon>Parnassius</taxon>
        <taxon>Driopa</taxon>
    </lineage>
</organism>
<dbReference type="SUPFAM" id="SSF56672">
    <property type="entry name" value="DNA/RNA polymerases"/>
    <property type="match status" value="1"/>
</dbReference>
<proteinExistence type="predicted"/>
<dbReference type="PANTHER" id="PTHR47331">
    <property type="entry name" value="PHD-TYPE DOMAIN-CONTAINING PROTEIN"/>
    <property type="match status" value="1"/>
</dbReference>
<sequence length="325" mass="37531">MLCNCNAKPKLLIGQDNHHLITPIRCVRGKRREPYITQTSLGWCVHGYMVSDVNCTDRFVSFINSCTEKAGPSQSVFHVHTVGSITSDLSLDNDNGECTCAQLHDAVRRFFTLESIGVGSKPRRNPDEIRALQILDDTAELVPSQWTVGLPWKYDELHLPDSYPNAFNRLKLIERKFLLNKEYATRYCERMTYLFSNGYARELNKTDENHNKRIIWYLPHFGVDNPNKKKLRLVYDAAAKSNGYSLNDFLLQGPDLLQSLLGIMLRFRENRIGIIGDIKDMFLRINVRTEDVNSLRFLWKDIYLSNENEQLGFGSSNKDVTNFRR</sequence>
<dbReference type="AlphaFoldDB" id="A0AAV1KC54"/>
<dbReference type="InterPro" id="IPR043502">
    <property type="entry name" value="DNA/RNA_pol_sf"/>
</dbReference>
<comment type="caution">
    <text evidence="1">The sequence shown here is derived from an EMBL/GenBank/DDBJ whole genome shotgun (WGS) entry which is preliminary data.</text>
</comment>
<accession>A0AAV1KC54</accession>
<dbReference type="Proteomes" id="UP001314205">
    <property type="component" value="Unassembled WGS sequence"/>
</dbReference>
<dbReference type="PANTHER" id="PTHR47331:SF5">
    <property type="entry name" value="RIBONUCLEASE H"/>
    <property type="match status" value="1"/>
</dbReference>
<reference evidence="1 2" key="1">
    <citation type="submission" date="2023-11" db="EMBL/GenBank/DDBJ databases">
        <authorList>
            <person name="Hedman E."/>
            <person name="Englund M."/>
            <person name="Stromberg M."/>
            <person name="Nyberg Akerstrom W."/>
            <person name="Nylinder S."/>
            <person name="Jareborg N."/>
            <person name="Kallberg Y."/>
            <person name="Kronander E."/>
        </authorList>
    </citation>
    <scope>NUCLEOTIDE SEQUENCE [LARGE SCALE GENOMIC DNA]</scope>
</reference>
<dbReference type="EMBL" id="CAVLGL010000013">
    <property type="protein sequence ID" value="CAK1579934.1"/>
    <property type="molecule type" value="Genomic_DNA"/>
</dbReference>
<name>A0AAV1KC54_9NEOP</name>
<dbReference type="GO" id="GO:0071897">
    <property type="term" value="P:DNA biosynthetic process"/>
    <property type="evidence" value="ECO:0007669"/>
    <property type="project" value="UniProtKB-ARBA"/>
</dbReference>
<protein>
    <submittedName>
        <fullName evidence="1">Uncharacterized protein</fullName>
    </submittedName>
</protein>
<evidence type="ECO:0000313" key="2">
    <source>
        <dbReference type="Proteomes" id="UP001314205"/>
    </source>
</evidence>
<gene>
    <name evidence="1" type="ORF">PARMNEM_LOCUS1804</name>
</gene>
<keyword evidence="2" id="KW-1185">Reference proteome</keyword>
<evidence type="ECO:0000313" key="1">
    <source>
        <dbReference type="EMBL" id="CAK1579934.1"/>
    </source>
</evidence>